<sequence length="70" mass="7542">MNRDNEIGTIERAFQLARSGACHSVADIRAQLSAEGRDGVHGHLNGASIQRQLREALAARGIDAKSDDED</sequence>
<reference evidence="1 2" key="1">
    <citation type="submission" date="2014-09" db="EMBL/GenBank/DDBJ databases">
        <title>Using Illumina technology Improving SMRT sequencing Genome Assembly by RASTools.</title>
        <authorList>
            <person name="Zhou Y."/>
            <person name="Ma T."/>
            <person name="Liu T."/>
        </authorList>
    </citation>
    <scope>NUCLEOTIDE SEQUENCE [LARGE SCALE GENOMIC DNA]</scope>
    <source>
        <strain evidence="1 2">ATCC 55669</strain>
    </source>
</reference>
<keyword evidence="2" id="KW-1185">Reference proteome</keyword>
<dbReference type="eggNOG" id="ENOG5032J6W">
    <property type="taxonomic scope" value="Bacteria"/>
</dbReference>
<accession>A0A097EJ76</accession>
<organism evidence="1 2">
    <name type="scientific">Sphingomonas taxi</name>
    <dbReference type="NCBI Taxonomy" id="1549858"/>
    <lineage>
        <taxon>Bacteria</taxon>
        <taxon>Pseudomonadati</taxon>
        <taxon>Pseudomonadota</taxon>
        <taxon>Alphaproteobacteria</taxon>
        <taxon>Sphingomonadales</taxon>
        <taxon>Sphingomonadaceae</taxon>
        <taxon>Sphingomonas</taxon>
    </lineage>
</organism>
<dbReference type="KEGG" id="stax:MC45_16030"/>
<dbReference type="Proteomes" id="UP000033200">
    <property type="component" value="Chromosome"/>
</dbReference>
<gene>
    <name evidence="1" type="ORF">MC45_16030</name>
</gene>
<dbReference type="EMBL" id="CP009571">
    <property type="protein sequence ID" value="AIT07625.1"/>
    <property type="molecule type" value="Genomic_DNA"/>
</dbReference>
<evidence type="ECO:0000313" key="2">
    <source>
        <dbReference type="Proteomes" id="UP000033200"/>
    </source>
</evidence>
<name>A0A097EJ76_9SPHN</name>
<dbReference type="AlphaFoldDB" id="A0A097EJ76"/>
<protein>
    <submittedName>
        <fullName evidence="1">Uncharacterized protein</fullName>
    </submittedName>
</protein>
<dbReference type="HOGENOM" id="CLU_2755831_0_0_5"/>
<proteinExistence type="predicted"/>
<evidence type="ECO:0000313" key="1">
    <source>
        <dbReference type="EMBL" id="AIT07625.1"/>
    </source>
</evidence>
<dbReference type="RefSeq" id="WP_038665299.1">
    <property type="nucleotide sequence ID" value="NZ_CP009571.1"/>
</dbReference>